<evidence type="ECO:0000313" key="2">
    <source>
        <dbReference type="EMBL" id="BAX99789.1"/>
    </source>
</evidence>
<feature type="compositionally biased region" description="Pro residues" evidence="1">
    <location>
        <begin position="38"/>
        <end position="55"/>
    </location>
</feature>
<feature type="region of interest" description="Disordered" evidence="1">
    <location>
        <begin position="1"/>
        <end position="151"/>
    </location>
</feature>
<reference evidence="2 3" key="2">
    <citation type="journal article" date="2017" name="Int. J. Syst. Evol. Microbiol.">
        <title>Mycobacterium stephanolepidis sp. nov., a rapidly growing species related to Mycobacterium chelonae, isolated from marine teleost fish, Stephanolepis cirrhifer.</title>
        <authorList>
            <person name="Fukano H."/>
            <person name="Wada S."/>
            <person name="Kurata O."/>
            <person name="Katayama K."/>
            <person name="Fujiwara N."/>
            <person name="Hoshino Y."/>
        </authorList>
    </citation>
    <scope>NUCLEOTIDE SEQUENCE [LARGE SCALE GENOMIC DNA]</scope>
    <source>
        <strain evidence="2 3">NJB0901</strain>
    </source>
</reference>
<dbReference type="EMBL" id="AP018165">
    <property type="protein sequence ID" value="BAX99789.1"/>
    <property type="molecule type" value="Genomic_DNA"/>
</dbReference>
<keyword evidence="3" id="KW-1185">Reference proteome</keyword>
<dbReference type="KEGG" id="mste:MSTE_04495"/>
<reference evidence="3" key="1">
    <citation type="journal article" date="2017" name="Genome Announc.">
        <title>Complete Genome Sequence of Mycobacterium stephanolepidis.</title>
        <authorList>
            <person name="Fukano H."/>
            <person name="Yoshida M."/>
            <person name="Katayama Y."/>
            <person name="Omatsu T."/>
            <person name="Mizutani T."/>
            <person name="Kurata O."/>
            <person name="Wada S."/>
            <person name="Hoshino Y."/>
        </authorList>
    </citation>
    <scope>NUCLEOTIDE SEQUENCE [LARGE SCALE GENOMIC DNA]</scope>
    <source>
        <strain evidence="3">NJB0901</strain>
    </source>
</reference>
<organism evidence="2 3">
    <name type="scientific">[Mycobacterium] stephanolepidis</name>
    <dbReference type="NCBI Taxonomy" id="1520670"/>
    <lineage>
        <taxon>Bacteria</taxon>
        <taxon>Bacillati</taxon>
        <taxon>Actinomycetota</taxon>
        <taxon>Actinomycetes</taxon>
        <taxon>Mycobacteriales</taxon>
        <taxon>Mycobacteriaceae</taxon>
        <taxon>Mycobacteroides</taxon>
    </lineage>
</organism>
<evidence type="ECO:0000256" key="1">
    <source>
        <dbReference type="SAM" id="MobiDB-lite"/>
    </source>
</evidence>
<feature type="region of interest" description="Disordered" evidence="1">
    <location>
        <begin position="171"/>
        <end position="252"/>
    </location>
</feature>
<dbReference type="Proteomes" id="UP000217954">
    <property type="component" value="Chromosome"/>
</dbReference>
<feature type="compositionally biased region" description="Polar residues" evidence="1">
    <location>
        <begin position="238"/>
        <end position="252"/>
    </location>
</feature>
<proteinExistence type="predicted"/>
<gene>
    <name evidence="2" type="ORF">MSTE_04495</name>
</gene>
<evidence type="ECO:0000313" key="3">
    <source>
        <dbReference type="Proteomes" id="UP000217954"/>
    </source>
</evidence>
<feature type="compositionally biased region" description="Low complexity" evidence="1">
    <location>
        <begin position="74"/>
        <end position="94"/>
    </location>
</feature>
<protein>
    <submittedName>
        <fullName evidence="2">Uncharacterized protein</fullName>
    </submittedName>
</protein>
<accession>A0A1Z4F3L0</accession>
<sequence length="252" mass="28510">MRVRRRPHRPVTGPELMGQSRPVRRNPFPALSLGVNPLLPPGLPQPQNPPTPSPPRNHNARSPLAIRAMQQIHPAQRAPAALPRRSRSPVVPRRLGMPQPQAINPITHTHRGPTLSPARNQVPRAQPPGPHQPTTPSRPRRLCQVSTQRSAIRKQLRRNFLESRSPYRIRFPPPLASPAHRHRRRAKGLPPETLILPSLRHVTPQRIASRPTRPLPRSASPEARRQQPSPIRSHHSTWQHWSCHDASQPQPK</sequence>
<dbReference type="AlphaFoldDB" id="A0A1Z4F3L0"/>
<name>A0A1Z4F3L0_9MYCO</name>